<evidence type="ECO:0000313" key="4">
    <source>
        <dbReference type="Proteomes" id="UP000016584"/>
    </source>
</evidence>
<keyword evidence="4" id="KW-1185">Reference proteome</keyword>
<dbReference type="Pfam" id="PF19773">
    <property type="entry name" value="DUF6259"/>
    <property type="match status" value="1"/>
</dbReference>
<name>U2HD67_9SPHI</name>
<sequence>MKKILFAALTVLLTTSTYAKAPRHIVQKKQRVSLSNGELLLEFESGDSFKFLALSQRNGKKWTVTRQQDLVWKLAVVGAGGTSVTLNSRDADYIGVEAIEERDKKSLVFSWSYPLAGANPGKIFMHVSINSSNTLSDWDIRGEFPAGWKVEDLTFPIVTFEKVADEKMIMPANWGAEYDVNTINNELFLGRYPSSRHTMQLMLLHEKKNVLYFATHDPKANLKEFSARISPADIEFSKNIIPSAAWNNQGKFHLPWSTSIGVSSDGWENAVTTWYRPFTFETEWGQKKIVDKQYPEWLINCDMWLTASTPSVAELQRTHTALTYFGSQTSFHWYYWHNADFDTEYPEYFPSKPEFAGIIREVHDRGSHVVPYINGRLWDVATPSYETAGGREATVLNKDLTPFTETYASGATNAVICPSSIVWRQKMVQLTNRIIGDELEADGVYFDQVASARALPCFDPNHDHPPGGGSFWVDSYREIFRDVRSSLKAGNMISTEQNAEPYLDMFDLFLMVNYPQGKNFAPVPLFPIVYSDRAFYYGFFIYNKVNMSYRVKIALMLLWGAQIHAGQTVLTQYSNMVQNSAFVRDLVAFRKRNHDLFVGGNLLKEIIPTGDNPILSVPNWPADDSTNGTSSAVRGALWKSRNGQYAIVLVNADENPHNVNLPTGESLSLRAGESARVNINESQLNKFLLL</sequence>
<evidence type="ECO:0000313" key="3">
    <source>
        <dbReference type="EMBL" id="ERJ59686.1"/>
    </source>
</evidence>
<dbReference type="InterPro" id="IPR046226">
    <property type="entry name" value="DUF6259"/>
</dbReference>
<dbReference type="eggNOG" id="ENOG502ZBHC">
    <property type="taxonomic scope" value="Bacteria"/>
</dbReference>
<evidence type="ECO:0000259" key="2">
    <source>
        <dbReference type="Pfam" id="PF19773"/>
    </source>
</evidence>
<feature type="chain" id="PRO_5004627299" description="DUF6259 domain-containing protein" evidence="1">
    <location>
        <begin position="22"/>
        <end position="690"/>
    </location>
</feature>
<protein>
    <recommendedName>
        <fullName evidence="2">DUF6259 domain-containing protein</fullName>
    </recommendedName>
</protein>
<feature type="domain" description="DUF6259" evidence="2">
    <location>
        <begin position="252"/>
        <end position="542"/>
    </location>
</feature>
<dbReference type="OrthoDB" id="1097392at2"/>
<dbReference type="AlphaFoldDB" id="U2HD67"/>
<dbReference type="PATRIC" id="fig|1346330.5.peg.1847"/>
<comment type="caution">
    <text evidence="3">The sequence shown here is derived from an EMBL/GenBank/DDBJ whole genome shotgun (WGS) entry which is preliminary data.</text>
</comment>
<dbReference type="RefSeq" id="WP_021070019.1">
    <property type="nucleotide sequence ID" value="NZ_ATDL01000014.1"/>
</dbReference>
<feature type="signal peptide" evidence="1">
    <location>
        <begin position="1"/>
        <end position="21"/>
    </location>
</feature>
<dbReference type="Proteomes" id="UP000016584">
    <property type="component" value="Unassembled WGS sequence"/>
</dbReference>
<accession>U2HD67</accession>
<keyword evidence="1" id="KW-0732">Signal</keyword>
<organism evidence="3 4">
    <name type="scientific">Sphingobacterium paucimobilis HER1398</name>
    <dbReference type="NCBI Taxonomy" id="1346330"/>
    <lineage>
        <taxon>Bacteria</taxon>
        <taxon>Pseudomonadati</taxon>
        <taxon>Bacteroidota</taxon>
        <taxon>Sphingobacteriia</taxon>
        <taxon>Sphingobacteriales</taxon>
        <taxon>Sphingobacteriaceae</taxon>
        <taxon>Sphingobacterium</taxon>
    </lineage>
</organism>
<reference evidence="3 4" key="1">
    <citation type="journal article" date="2013" name="Genome Announc.">
        <title>The Draft Genome Sequence of Sphingomonas paucimobilis Strain HER1398 (Proteobacteria), Host to the Giant PAU Phage, Indicates That It Is a Member of the Genus Sphingobacterium (Bacteroidetes).</title>
        <authorList>
            <person name="White R.A.III."/>
            <person name="Suttle C.A."/>
        </authorList>
    </citation>
    <scope>NUCLEOTIDE SEQUENCE [LARGE SCALE GENOMIC DNA]</scope>
    <source>
        <strain evidence="3 4">HER1398</strain>
    </source>
</reference>
<evidence type="ECO:0000256" key="1">
    <source>
        <dbReference type="SAM" id="SignalP"/>
    </source>
</evidence>
<dbReference type="EMBL" id="ATDL01000014">
    <property type="protein sequence ID" value="ERJ59686.1"/>
    <property type="molecule type" value="Genomic_DNA"/>
</dbReference>
<dbReference type="STRING" id="1346330.M472_12975"/>
<proteinExistence type="predicted"/>
<gene>
    <name evidence="3" type="ORF">M472_12975</name>
</gene>